<dbReference type="PANTHER" id="PTHR30619:SF1">
    <property type="entry name" value="RECOMBINATION PROTEIN 2"/>
    <property type="match status" value="1"/>
</dbReference>
<evidence type="ECO:0000313" key="10">
    <source>
        <dbReference type="Proteomes" id="UP000587396"/>
    </source>
</evidence>
<keyword evidence="2" id="KW-1003">Cell membrane</keyword>
<dbReference type="EMBL" id="JACMSE010000014">
    <property type="protein sequence ID" value="MBC2890533.1"/>
    <property type="molecule type" value="Genomic_DNA"/>
</dbReference>
<evidence type="ECO:0000256" key="3">
    <source>
        <dbReference type="ARBA" id="ARBA00022692"/>
    </source>
</evidence>
<comment type="subcellular location">
    <subcellularLocation>
        <location evidence="1">Cell membrane</location>
        <topology evidence="1">Multi-pass membrane protein</topology>
    </subcellularLocation>
</comment>
<dbReference type="PROSITE" id="PS51257">
    <property type="entry name" value="PROKAR_LIPOPROTEIN"/>
    <property type="match status" value="1"/>
</dbReference>
<protein>
    <submittedName>
        <fullName evidence="9">ComEC/Rec2 family competence protein</fullName>
    </submittedName>
</protein>
<feature type="transmembrane region" description="Helical" evidence="6">
    <location>
        <begin position="431"/>
        <end position="456"/>
    </location>
</feature>
<dbReference type="Pfam" id="PF03772">
    <property type="entry name" value="Competence"/>
    <property type="match status" value="1"/>
</dbReference>
<dbReference type="PANTHER" id="PTHR30619">
    <property type="entry name" value="DNA INTERNALIZATION/COMPETENCE PROTEIN COMEC/REC2"/>
    <property type="match status" value="1"/>
</dbReference>
<dbReference type="InterPro" id="IPR052159">
    <property type="entry name" value="Competence_DNA_uptake"/>
</dbReference>
<dbReference type="CDD" id="cd07731">
    <property type="entry name" value="ComA-like_MBL-fold"/>
    <property type="match status" value="1"/>
</dbReference>
<evidence type="ECO:0000256" key="7">
    <source>
        <dbReference type="SAM" id="SignalP"/>
    </source>
</evidence>
<evidence type="ECO:0000256" key="4">
    <source>
        <dbReference type="ARBA" id="ARBA00022989"/>
    </source>
</evidence>
<dbReference type="InterPro" id="IPR004477">
    <property type="entry name" value="ComEC_N"/>
</dbReference>
<evidence type="ECO:0000313" key="9">
    <source>
        <dbReference type="EMBL" id="MBC2890533.1"/>
    </source>
</evidence>
<accession>A0A842JEU7</accession>
<dbReference type="Proteomes" id="UP000587396">
    <property type="component" value="Unassembled WGS sequence"/>
</dbReference>
<comment type="caution">
    <text evidence="9">The sequence shown here is derived from an EMBL/GenBank/DDBJ whole genome shotgun (WGS) entry which is preliminary data.</text>
</comment>
<keyword evidence="5 6" id="KW-0472">Membrane</keyword>
<keyword evidence="4 6" id="KW-1133">Transmembrane helix</keyword>
<feature type="transmembrane region" description="Helical" evidence="6">
    <location>
        <begin position="267"/>
        <end position="283"/>
    </location>
</feature>
<feature type="transmembrane region" description="Helical" evidence="6">
    <location>
        <begin position="369"/>
        <end position="390"/>
    </location>
</feature>
<evidence type="ECO:0000259" key="8">
    <source>
        <dbReference type="SMART" id="SM00849"/>
    </source>
</evidence>
<dbReference type="AlphaFoldDB" id="A0A842JEU7"/>
<organism evidence="9 10">
    <name type="scientific">Gordonibacter massiliensis</name>
    <name type="common">ex Traore et al. 2017</name>
    <dbReference type="NCBI Taxonomy" id="1841863"/>
    <lineage>
        <taxon>Bacteria</taxon>
        <taxon>Bacillati</taxon>
        <taxon>Actinomycetota</taxon>
        <taxon>Coriobacteriia</taxon>
        <taxon>Eggerthellales</taxon>
        <taxon>Eggerthellaceae</taxon>
        <taxon>Gordonibacter</taxon>
    </lineage>
</organism>
<feature type="transmembrane region" description="Helical" evidence="6">
    <location>
        <begin position="236"/>
        <end position="255"/>
    </location>
</feature>
<gene>
    <name evidence="9" type="ORF">H7313_14450</name>
</gene>
<evidence type="ECO:0000256" key="5">
    <source>
        <dbReference type="ARBA" id="ARBA00023136"/>
    </source>
</evidence>
<feature type="transmembrane region" description="Helical" evidence="6">
    <location>
        <begin position="313"/>
        <end position="330"/>
    </location>
</feature>
<dbReference type="SMART" id="SM00849">
    <property type="entry name" value="Lactamase_B"/>
    <property type="match status" value="1"/>
</dbReference>
<feature type="transmembrane region" description="Helical" evidence="6">
    <location>
        <begin position="489"/>
        <end position="508"/>
    </location>
</feature>
<keyword evidence="7" id="KW-0732">Signal</keyword>
<feature type="transmembrane region" description="Helical" evidence="6">
    <location>
        <begin position="36"/>
        <end position="55"/>
    </location>
</feature>
<reference evidence="9 10" key="1">
    <citation type="submission" date="2020-08" db="EMBL/GenBank/DDBJ databases">
        <authorList>
            <person name="Liu C."/>
            <person name="Sun Q."/>
        </authorList>
    </citation>
    <scope>NUCLEOTIDE SEQUENCE [LARGE SCALE GENOMIC DNA]</scope>
    <source>
        <strain evidence="9 10">N22</strain>
    </source>
</reference>
<dbReference type="Gene3D" id="3.60.15.10">
    <property type="entry name" value="Ribonuclease Z/Hydroxyacylglutathione hydrolase-like"/>
    <property type="match status" value="1"/>
</dbReference>
<feature type="transmembrane region" description="Helical" evidence="6">
    <location>
        <begin position="62"/>
        <end position="88"/>
    </location>
</feature>
<dbReference type="InterPro" id="IPR001279">
    <property type="entry name" value="Metallo-B-lactamas"/>
</dbReference>
<feature type="transmembrane region" description="Helical" evidence="6">
    <location>
        <begin position="402"/>
        <end position="424"/>
    </location>
</feature>
<sequence length="771" mass="77955">MPPRPALPPVLACGLGLWASCAAVYAAAQAWSPQACLALGAACLAAAAGAVAALLGRRRGVLAWCVALGALAGAACGCGGAASLHAAWQEAADEPPGRLRFEALEDGDAGLYGAQCVARVRLASGRAVDVRLRFTEGAPVPRYGDVFEAEASLSAPGEREADRCWQRGTAATATLRQMDAVERRDALGVLLGVRARAARAIAGEGGEGAAVLRALVCGDRTALDETDAYGAFKTSGLAHLVAVSGAHLVIVCAFAGSALKALRAPRALAAGVQAALLLCYLALSAAPVSAVRAALMTFAGMSSFFARRRPASLNAVGLCAAGVVASSPATALSASFALSVLSTLGIVLFAGLATAWIGRLAPFLPRFAAEALAFTAASSVLAQPLSAALFSQAPLVAPLANAASAPLFPLACAGGLAATVAALAVPPAGPFLLGAASLAAEALCAVARLCAGLPYASVPVDVPVVPALACAAVLAALLWALWPAPNPRAAVIVAGAALTAALAVAVIAPRLAGDEIVMLDVGQGDAFVVRSRGSAVLVDTGNQDRLLREALARHAVYRLDAVVVTHGDDDHMGSLASLKGVVQVGRVLVANDALSCPCEACARLRADAAHLVGEEGVQGLAQGDELRVGSFDLDVVWPRAFSEEGGNADSVCLLVRADPDGDGNPDWTALFTGDAEYEQLAEMEDRGLVGRVDVLKVGHHGSKNALTPELAAALSPRIALVSAGAGNRYGHPADKTLQELADAGALVRRTDEEGDVSCKLTVQGIAVEALR</sequence>
<dbReference type="InterPro" id="IPR036866">
    <property type="entry name" value="RibonucZ/Hydroxyglut_hydro"/>
</dbReference>
<evidence type="ECO:0000256" key="2">
    <source>
        <dbReference type="ARBA" id="ARBA00022475"/>
    </source>
</evidence>
<dbReference type="Pfam" id="PF00753">
    <property type="entry name" value="Lactamase_B"/>
    <property type="match status" value="1"/>
</dbReference>
<feature type="domain" description="Metallo-beta-lactamase" evidence="8">
    <location>
        <begin position="523"/>
        <end position="725"/>
    </location>
</feature>
<feature type="chain" id="PRO_5039323713" evidence="7">
    <location>
        <begin position="27"/>
        <end position="771"/>
    </location>
</feature>
<dbReference type="NCBIfam" id="TIGR00360">
    <property type="entry name" value="ComEC_N-term"/>
    <property type="match status" value="1"/>
</dbReference>
<proteinExistence type="predicted"/>
<feature type="transmembrane region" description="Helical" evidence="6">
    <location>
        <begin position="336"/>
        <end position="357"/>
    </location>
</feature>
<keyword evidence="3 6" id="KW-0812">Transmembrane</keyword>
<evidence type="ECO:0000256" key="1">
    <source>
        <dbReference type="ARBA" id="ARBA00004651"/>
    </source>
</evidence>
<name>A0A842JEU7_9ACTN</name>
<feature type="transmembrane region" description="Helical" evidence="6">
    <location>
        <begin position="462"/>
        <end position="482"/>
    </location>
</feature>
<dbReference type="InterPro" id="IPR035681">
    <property type="entry name" value="ComA-like_MBL"/>
</dbReference>
<dbReference type="RefSeq" id="WP_185906212.1">
    <property type="nucleotide sequence ID" value="NZ_JACMSE010000014.1"/>
</dbReference>
<dbReference type="SUPFAM" id="SSF56281">
    <property type="entry name" value="Metallo-hydrolase/oxidoreductase"/>
    <property type="match status" value="1"/>
</dbReference>
<evidence type="ECO:0000256" key="6">
    <source>
        <dbReference type="SAM" id="Phobius"/>
    </source>
</evidence>
<feature type="signal peptide" evidence="7">
    <location>
        <begin position="1"/>
        <end position="26"/>
    </location>
</feature>
<keyword evidence="10" id="KW-1185">Reference proteome</keyword>
<dbReference type="GO" id="GO:0005886">
    <property type="term" value="C:plasma membrane"/>
    <property type="evidence" value="ECO:0007669"/>
    <property type="project" value="UniProtKB-SubCell"/>
</dbReference>